<proteinExistence type="predicted"/>
<name>A0ABS7PB18_9SPHN</name>
<protein>
    <submittedName>
        <fullName evidence="1">Uncharacterized protein</fullName>
    </submittedName>
</protein>
<gene>
    <name evidence="1" type="ORF">KYN89_04285</name>
</gene>
<evidence type="ECO:0000313" key="1">
    <source>
        <dbReference type="EMBL" id="MBY8336257.1"/>
    </source>
</evidence>
<evidence type="ECO:0000313" key="2">
    <source>
        <dbReference type="Proteomes" id="UP000759298"/>
    </source>
</evidence>
<organism evidence="1 2">
    <name type="scientific">Alteriqipengyuania abyssalis</name>
    <dbReference type="NCBI Taxonomy" id="2860200"/>
    <lineage>
        <taxon>Bacteria</taxon>
        <taxon>Pseudomonadati</taxon>
        <taxon>Pseudomonadota</taxon>
        <taxon>Alphaproteobacteria</taxon>
        <taxon>Sphingomonadales</taxon>
        <taxon>Erythrobacteraceae</taxon>
        <taxon>Alteriqipengyuania</taxon>
    </lineage>
</organism>
<dbReference type="Proteomes" id="UP000759298">
    <property type="component" value="Unassembled WGS sequence"/>
</dbReference>
<dbReference type="EMBL" id="JAHWXP010000001">
    <property type="protein sequence ID" value="MBY8336257.1"/>
    <property type="molecule type" value="Genomic_DNA"/>
</dbReference>
<accession>A0ABS7PB18</accession>
<keyword evidence="2" id="KW-1185">Reference proteome</keyword>
<comment type="caution">
    <text evidence="1">The sequence shown here is derived from an EMBL/GenBank/DDBJ whole genome shotgun (WGS) entry which is preliminary data.</text>
</comment>
<dbReference type="RefSeq" id="WP_010238517.1">
    <property type="nucleotide sequence ID" value="NZ_JAHWXP010000001.1"/>
</dbReference>
<sequence length="75" mass="8361">MAAKSACIITTSNENQGAYGVRCDTDESIYFPISVADALGLEEFDEVEAIMIRNDRDEPKWKAIKARYLDEADAD</sequence>
<reference evidence="1 2" key="1">
    <citation type="submission" date="2021-07" db="EMBL/GenBank/DDBJ databases">
        <title>Alteriqipengyuania abyssalis NZ-12B nov, sp.nov isolated from deep sea sponge in pacific ocean.</title>
        <authorList>
            <person name="Tareen S."/>
            <person name="Wink J."/>
        </authorList>
    </citation>
    <scope>NUCLEOTIDE SEQUENCE [LARGE SCALE GENOMIC DNA]</scope>
    <source>
        <strain evidence="1 2">NZ-12B</strain>
    </source>
</reference>